<protein>
    <submittedName>
        <fullName evidence="6">Glycosyl transferase family 2</fullName>
    </submittedName>
</protein>
<dbReference type="InterPro" id="IPR029044">
    <property type="entry name" value="Nucleotide-diphossugar_trans"/>
</dbReference>
<dbReference type="Pfam" id="PF13641">
    <property type="entry name" value="Glyco_tranf_2_3"/>
    <property type="match status" value="1"/>
</dbReference>
<dbReference type="Gene3D" id="3.90.550.10">
    <property type="entry name" value="Spore Coat Polysaccharide Biosynthesis Protein SpsA, Chain A"/>
    <property type="match status" value="1"/>
</dbReference>
<reference evidence="6 7" key="1">
    <citation type="submission" date="2021-03" db="EMBL/GenBank/DDBJ databases">
        <title>Antimicrobial resistance genes in bacteria isolated from Japanese honey, and their potential for conferring macrolide and lincosamide resistance in the American foulbrood pathogen Paenibacillus larvae.</title>
        <authorList>
            <person name="Okamoto M."/>
            <person name="Kumagai M."/>
            <person name="Kanamori H."/>
            <person name="Takamatsu D."/>
        </authorList>
    </citation>
    <scope>NUCLEOTIDE SEQUENCE [LARGE SCALE GENOMIC DNA]</scope>
    <source>
        <strain evidence="6 7">J42TS3</strain>
    </source>
</reference>
<comment type="similarity">
    <text evidence="1">Belongs to the glycosyltransferase 2 family.</text>
</comment>
<dbReference type="Pfam" id="PF00535">
    <property type="entry name" value="Glycos_transf_2"/>
    <property type="match status" value="1"/>
</dbReference>
<feature type="domain" description="Glycosyltransferase 2-like" evidence="5">
    <location>
        <begin position="83"/>
        <end position="129"/>
    </location>
</feature>
<evidence type="ECO:0000256" key="3">
    <source>
        <dbReference type="ARBA" id="ARBA00022679"/>
    </source>
</evidence>
<keyword evidence="4" id="KW-1133">Transmembrane helix</keyword>
<keyword evidence="7" id="KW-1185">Reference proteome</keyword>
<sequence>MNGISGFPNPNRFDRLQQSEGITLLRDILLIYGLFATYYVMTVNVVYFSIMAFSFRNIMTIFRRAAYSKFNTLSGSELVPSISLLVPAYNEEVTVIENVKCLLTLNYPTYEVIVINDGSSDDTLGVLRREFGLEPLPNPEMRNSIDCQTINSVYYNPQYPHLYVIDKPNGGKADSLNAGINLSHYPLISSIDADSLLEKDALIRMARMYMENPEETVAIGGDVRIANGCVIENGAVKEISLPRKMWPMFQAVEYLKAFLGGRIGWSHINGLIIVSGAFGLFRKDYVIAVGGYRGGYPGEDMNIIIKLHRYMLENKLKYRIAFCPEAVCWTQAPDTYRILSNQRKRWGRGNLKNMIENYDMAFNPKYKVMGLLTMPYNIIFEALNPYFKITGLLALIGYTMLDMTHWRVLAVFWLVNFLSGYLLSIGALLLEELAFKRFKKLSDLVRMMFYSAIKFFGYAQLGGLWRIQGHIQYLRNNNSWGTMTRQSWQEKSDTAKSA</sequence>
<dbReference type="PANTHER" id="PTHR43630:SF1">
    <property type="entry name" value="POLY-BETA-1,6-N-ACETYL-D-GLUCOSAMINE SYNTHASE"/>
    <property type="match status" value="1"/>
</dbReference>
<organism evidence="6 7">
    <name type="scientific">Paenibacillus vini</name>
    <dbReference type="NCBI Taxonomy" id="1476024"/>
    <lineage>
        <taxon>Bacteria</taxon>
        <taxon>Bacillati</taxon>
        <taxon>Bacillota</taxon>
        <taxon>Bacilli</taxon>
        <taxon>Bacillales</taxon>
        <taxon>Paenibacillaceae</taxon>
        <taxon>Paenibacillus</taxon>
    </lineage>
</organism>
<feature type="transmembrane region" description="Helical" evidence="4">
    <location>
        <begin position="378"/>
        <end position="398"/>
    </location>
</feature>
<evidence type="ECO:0000256" key="4">
    <source>
        <dbReference type="SAM" id="Phobius"/>
    </source>
</evidence>
<accession>A0ABQ4M7F9</accession>
<keyword evidence="4" id="KW-0472">Membrane</keyword>
<keyword evidence="2" id="KW-0328">Glycosyltransferase</keyword>
<dbReference type="InterPro" id="IPR001173">
    <property type="entry name" value="Glyco_trans_2-like"/>
</dbReference>
<keyword evidence="4" id="KW-0812">Transmembrane</keyword>
<dbReference type="PANTHER" id="PTHR43630">
    <property type="entry name" value="POLY-BETA-1,6-N-ACETYL-D-GLUCOSAMINE SYNTHASE"/>
    <property type="match status" value="1"/>
</dbReference>
<evidence type="ECO:0000313" key="7">
    <source>
        <dbReference type="Proteomes" id="UP000679992"/>
    </source>
</evidence>
<dbReference type="EMBL" id="BOSL01000002">
    <property type="protein sequence ID" value="GIP51933.1"/>
    <property type="molecule type" value="Genomic_DNA"/>
</dbReference>
<evidence type="ECO:0000256" key="2">
    <source>
        <dbReference type="ARBA" id="ARBA00022676"/>
    </source>
</evidence>
<evidence type="ECO:0000259" key="5">
    <source>
        <dbReference type="Pfam" id="PF00535"/>
    </source>
</evidence>
<dbReference type="GO" id="GO:0016740">
    <property type="term" value="F:transferase activity"/>
    <property type="evidence" value="ECO:0007669"/>
    <property type="project" value="UniProtKB-KW"/>
</dbReference>
<evidence type="ECO:0000256" key="1">
    <source>
        <dbReference type="ARBA" id="ARBA00006739"/>
    </source>
</evidence>
<evidence type="ECO:0000313" key="6">
    <source>
        <dbReference type="EMBL" id="GIP51933.1"/>
    </source>
</evidence>
<gene>
    <name evidence="6" type="ORF">J42TS3_09680</name>
</gene>
<name>A0ABQ4M7F9_9BACL</name>
<dbReference type="SUPFAM" id="SSF53448">
    <property type="entry name" value="Nucleotide-diphospho-sugar transferases"/>
    <property type="match status" value="1"/>
</dbReference>
<dbReference type="CDD" id="cd06423">
    <property type="entry name" value="CESA_like"/>
    <property type="match status" value="1"/>
</dbReference>
<feature type="transmembrane region" description="Helical" evidence="4">
    <location>
        <begin position="29"/>
        <end position="55"/>
    </location>
</feature>
<proteinExistence type="inferred from homology"/>
<keyword evidence="3 6" id="KW-0808">Transferase</keyword>
<comment type="caution">
    <text evidence="6">The sequence shown here is derived from an EMBL/GenBank/DDBJ whole genome shotgun (WGS) entry which is preliminary data.</text>
</comment>
<feature type="transmembrane region" description="Helical" evidence="4">
    <location>
        <begin position="410"/>
        <end position="430"/>
    </location>
</feature>
<dbReference type="Proteomes" id="UP000679992">
    <property type="component" value="Unassembled WGS sequence"/>
</dbReference>